<evidence type="ECO:0000313" key="1">
    <source>
        <dbReference type="EMBL" id="SSX05396.1"/>
    </source>
</evidence>
<organism evidence="1">
    <name type="scientific">Culicoides sonorensis</name>
    <name type="common">Biting midge</name>
    <dbReference type="NCBI Taxonomy" id="179676"/>
    <lineage>
        <taxon>Eukaryota</taxon>
        <taxon>Metazoa</taxon>
        <taxon>Ecdysozoa</taxon>
        <taxon>Arthropoda</taxon>
        <taxon>Hexapoda</taxon>
        <taxon>Insecta</taxon>
        <taxon>Pterygota</taxon>
        <taxon>Neoptera</taxon>
        <taxon>Endopterygota</taxon>
        <taxon>Diptera</taxon>
        <taxon>Nematocera</taxon>
        <taxon>Chironomoidea</taxon>
        <taxon>Ceratopogonidae</taxon>
        <taxon>Ceratopogoninae</taxon>
        <taxon>Culicoides</taxon>
        <taxon>Monoculicoides</taxon>
    </lineage>
</organism>
<sequence>MQEKCNLTFQIPLIRFFPDIICCQHQMIIMNPHNWNTRMRIILVTFFKGINCPLSK</sequence>
<proteinExistence type="predicted"/>
<name>A0A336KKH7_CULSO</name>
<reference evidence="2" key="2">
    <citation type="submission" date="2018-07" db="EMBL/GenBank/DDBJ databases">
        <authorList>
            <person name="Quirk P.G."/>
            <person name="Krulwich T.A."/>
        </authorList>
    </citation>
    <scope>NUCLEOTIDE SEQUENCE</scope>
</reference>
<accession>A0A336KKH7</accession>
<evidence type="ECO:0000313" key="2">
    <source>
        <dbReference type="EMBL" id="SSX25757.1"/>
    </source>
</evidence>
<dbReference type="VEuPathDB" id="VectorBase:CSON012715"/>
<dbReference type="AlphaFoldDB" id="A0A336KKH7"/>
<dbReference type="EMBL" id="UFQT01000613">
    <property type="protein sequence ID" value="SSX25757.1"/>
    <property type="molecule type" value="Genomic_DNA"/>
</dbReference>
<protein>
    <submittedName>
        <fullName evidence="1">CSON012715 protein</fullName>
    </submittedName>
</protein>
<reference evidence="1" key="1">
    <citation type="submission" date="2018-04" db="EMBL/GenBank/DDBJ databases">
        <authorList>
            <person name="Go L.Y."/>
            <person name="Mitchell J.A."/>
        </authorList>
    </citation>
    <scope>NUCLEOTIDE SEQUENCE</scope>
    <source>
        <tissue evidence="1">Whole organism</tissue>
    </source>
</reference>
<gene>
    <name evidence="1" type="primary">CSON012715</name>
</gene>
<dbReference type="EMBL" id="UFQS01000613">
    <property type="protein sequence ID" value="SSX05396.1"/>
    <property type="molecule type" value="Genomic_DNA"/>
</dbReference>